<dbReference type="RefSeq" id="WP_122077660.1">
    <property type="nucleotide sequence ID" value="NZ_RFFL01000009.1"/>
</dbReference>
<evidence type="ECO:0000259" key="1">
    <source>
        <dbReference type="Pfam" id="PF00534"/>
    </source>
</evidence>
<accession>A0ABX9V4F8</accession>
<dbReference type="SUPFAM" id="SSF53756">
    <property type="entry name" value="UDP-Glycosyltransferase/glycogen phosphorylase"/>
    <property type="match status" value="1"/>
</dbReference>
<proteinExistence type="predicted"/>
<name>A0ABX9V4F8_9GAMM</name>
<sequence length="422" mass="47282">MLIIANTLEFNGGSTFILRFSRESLNKGERLGVLVLTNKPEVKLLHEIERYADVYFLSDFMNPVFQYFDKTPLVGFLPFNISALAGIFNKHGNKAHVMAVFGLLWLCRFVKLTGRSVQVSVGVYHQNEFMFSGAEYYFAKEGQRLFKQLGQDGAVFYNEANIEAYTRFFNLDFSRASLVPIGIELPSFMGKFTLGDAGARRIVSIGNLLNFKSYNSHIINCMPLLLSIDPAFRYEIYGEGPYDTELRELAAKRGVTEVVEFRGRIPYSQFSSVLEGAFLFVGSGTAIIEAAAVGVPALIGIESTKEAITYGFLSDIEGFSYNELEDGRPLFEMADKIKEILLDEAVWNTVAASCKNKAKTFSITNTVDGFRSHASRLPLMDRDVVAEYSNLHASISLFFCSVMHKLGVNRVFADRRNQGTIR</sequence>
<reference evidence="2 3" key="1">
    <citation type="submission" date="2018-10" db="EMBL/GenBank/DDBJ databases">
        <title>Pseudomonas sp. GL14 genome.</title>
        <authorList>
            <person name="Peng J."/>
            <person name="Liu Z.-P."/>
        </authorList>
    </citation>
    <scope>NUCLEOTIDE SEQUENCE [LARGE SCALE GENOMIC DNA]</scope>
    <source>
        <strain evidence="2 3">GL14</strain>
    </source>
</reference>
<dbReference type="GeneID" id="84609890"/>
<dbReference type="Gene3D" id="3.40.50.2000">
    <property type="entry name" value="Glycogen Phosphorylase B"/>
    <property type="match status" value="2"/>
</dbReference>
<gene>
    <name evidence="2" type="ORF">EA795_12675</name>
</gene>
<comment type="caution">
    <text evidence="2">The sequence shown here is derived from an EMBL/GenBank/DDBJ whole genome shotgun (WGS) entry which is preliminary data.</text>
</comment>
<organism evidence="2 3">
    <name type="scientific">Stutzerimonas nitrititolerans</name>
    <dbReference type="NCBI Taxonomy" id="2482751"/>
    <lineage>
        <taxon>Bacteria</taxon>
        <taxon>Pseudomonadati</taxon>
        <taxon>Pseudomonadota</taxon>
        <taxon>Gammaproteobacteria</taxon>
        <taxon>Pseudomonadales</taxon>
        <taxon>Pseudomonadaceae</taxon>
        <taxon>Stutzerimonas</taxon>
    </lineage>
</organism>
<protein>
    <submittedName>
        <fullName evidence="2">Glycosyltransferase</fullName>
    </submittedName>
</protein>
<dbReference type="Proteomes" id="UP000269134">
    <property type="component" value="Unassembled WGS sequence"/>
</dbReference>
<dbReference type="Pfam" id="PF00534">
    <property type="entry name" value="Glycos_transf_1"/>
    <property type="match status" value="1"/>
</dbReference>
<evidence type="ECO:0000313" key="3">
    <source>
        <dbReference type="Proteomes" id="UP000269134"/>
    </source>
</evidence>
<feature type="domain" description="Glycosyl transferase family 1" evidence="1">
    <location>
        <begin position="200"/>
        <end position="299"/>
    </location>
</feature>
<dbReference type="EMBL" id="RFFL01000009">
    <property type="protein sequence ID" value="RMI00371.1"/>
    <property type="molecule type" value="Genomic_DNA"/>
</dbReference>
<dbReference type="InterPro" id="IPR001296">
    <property type="entry name" value="Glyco_trans_1"/>
</dbReference>
<evidence type="ECO:0000313" key="2">
    <source>
        <dbReference type="EMBL" id="RMI00371.1"/>
    </source>
</evidence>
<keyword evidence="3" id="KW-1185">Reference proteome</keyword>